<dbReference type="EMBL" id="JAAMPC010001193">
    <property type="protein sequence ID" value="KAG2241211.1"/>
    <property type="molecule type" value="Genomic_DNA"/>
</dbReference>
<dbReference type="GO" id="GO:0007035">
    <property type="term" value="P:vacuolar acidification"/>
    <property type="evidence" value="ECO:0007669"/>
    <property type="project" value="TreeGrafter"/>
</dbReference>
<dbReference type="Proteomes" id="UP000886595">
    <property type="component" value="Unassembled WGS sequence"/>
</dbReference>
<dbReference type="AlphaFoldDB" id="A0A8X7NXJ9"/>
<feature type="region of interest" description="Disordered" evidence="1">
    <location>
        <begin position="1"/>
        <end position="28"/>
    </location>
</feature>
<sequence>MRTVESLQTREENLLREDKKERQGDSGLGQAGLGCNWKRASAALRHLAEYITSGDASVKDRGVKSDLCPDILLSKYYEGSVSNGPNLKDFHWGGTSGSVLQSSQFQAGLQTNFSMDSYSPNGSHSSPATDLEFTGLCEQLEKLSDGGNISRTEKMQYFAIVDLLREISNPHSTSVYASLDEAGRRYANSVILIEVT</sequence>
<evidence type="ECO:0000313" key="3">
    <source>
        <dbReference type="Proteomes" id="UP000886595"/>
    </source>
</evidence>
<gene>
    <name evidence="2" type="ORF">Bca52824_096805</name>
</gene>
<name>A0A8X7NXJ9_BRACI</name>
<dbReference type="InterPro" id="IPR052208">
    <property type="entry name" value="DmX-like/RAVE_component"/>
</dbReference>
<dbReference type="PANTHER" id="PTHR13950:SF9">
    <property type="entry name" value="RABCONNECTIN-3A"/>
    <property type="match status" value="1"/>
</dbReference>
<dbReference type="GO" id="GO:0043291">
    <property type="term" value="C:RAVE complex"/>
    <property type="evidence" value="ECO:0007669"/>
    <property type="project" value="TreeGrafter"/>
</dbReference>
<evidence type="ECO:0000313" key="2">
    <source>
        <dbReference type="EMBL" id="KAG2241211.1"/>
    </source>
</evidence>
<proteinExistence type="predicted"/>
<protein>
    <submittedName>
        <fullName evidence="2">Uncharacterized protein</fullName>
    </submittedName>
</protein>
<feature type="compositionally biased region" description="Basic and acidic residues" evidence="1">
    <location>
        <begin position="8"/>
        <end position="24"/>
    </location>
</feature>
<evidence type="ECO:0000256" key="1">
    <source>
        <dbReference type="SAM" id="MobiDB-lite"/>
    </source>
</evidence>
<organism evidence="2 3">
    <name type="scientific">Brassica carinata</name>
    <name type="common">Ethiopian mustard</name>
    <name type="synonym">Abyssinian cabbage</name>
    <dbReference type="NCBI Taxonomy" id="52824"/>
    <lineage>
        <taxon>Eukaryota</taxon>
        <taxon>Viridiplantae</taxon>
        <taxon>Streptophyta</taxon>
        <taxon>Embryophyta</taxon>
        <taxon>Tracheophyta</taxon>
        <taxon>Spermatophyta</taxon>
        <taxon>Magnoliopsida</taxon>
        <taxon>eudicotyledons</taxon>
        <taxon>Gunneridae</taxon>
        <taxon>Pentapetalae</taxon>
        <taxon>rosids</taxon>
        <taxon>malvids</taxon>
        <taxon>Brassicales</taxon>
        <taxon>Brassicaceae</taxon>
        <taxon>Brassiceae</taxon>
        <taxon>Brassica</taxon>
    </lineage>
</organism>
<dbReference type="PANTHER" id="PTHR13950">
    <property type="entry name" value="RABCONNECTIN-RELATED"/>
    <property type="match status" value="1"/>
</dbReference>
<keyword evidence="3" id="KW-1185">Reference proteome</keyword>
<dbReference type="OrthoDB" id="342131at2759"/>
<comment type="caution">
    <text evidence="2">The sequence shown here is derived from an EMBL/GenBank/DDBJ whole genome shotgun (WGS) entry which is preliminary data.</text>
</comment>
<reference evidence="2 3" key="1">
    <citation type="submission" date="2020-02" db="EMBL/GenBank/DDBJ databases">
        <authorList>
            <person name="Ma Q."/>
            <person name="Huang Y."/>
            <person name="Song X."/>
            <person name="Pei D."/>
        </authorList>
    </citation>
    <scope>NUCLEOTIDE SEQUENCE [LARGE SCALE GENOMIC DNA]</scope>
    <source>
        <strain evidence="2">Sxm20200214</strain>
        <tissue evidence="2">Leaf</tissue>
    </source>
</reference>
<accession>A0A8X7NXJ9</accession>